<keyword evidence="6 12" id="KW-0808">Transferase</keyword>
<evidence type="ECO:0000256" key="8">
    <source>
        <dbReference type="ARBA" id="ARBA00022694"/>
    </source>
</evidence>
<feature type="binding site" evidence="12">
    <location>
        <position position="143"/>
    </location>
    <ligand>
        <name>[4Fe-4S] cluster</name>
        <dbReference type="ChEBI" id="CHEBI:49883"/>
        <note>4Fe-4S-S-AdoMet</note>
    </ligand>
</feature>
<dbReference type="CDD" id="cd01335">
    <property type="entry name" value="Radical_SAM"/>
    <property type="match status" value="1"/>
</dbReference>
<evidence type="ECO:0000256" key="6">
    <source>
        <dbReference type="ARBA" id="ARBA00022679"/>
    </source>
</evidence>
<dbReference type="Gene3D" id="3.20.20.70">
    <property type="entry name" value="Aldolase class I"/>
    <property type="match status" value="1"/>
</dbReference>
<dbReference type="InterPro" id="IPR007197">
    <property type="entry name" value="rSAM"/>
</dbReference>
<proteinExistence type="inferred from homology"/>
<feature type="active site" description="Proton acceptor" evidence="12">
    <location>
        <position position="119"/>
    </location>
</feature>
<comment type="caution">
    <text evidence="14">The sequence shown here is derived from an EMBL/GenBank/DDBJ whole genome shotgun (WGS) entry which is preliminary data.</text>
</comment>
<evidence type="ECO:0000256" key="4">
    <source>
        <dbReference type="ARBA" id="ARBA00022552"/>
    </source>
</evidence>
<dbReference type="EMBL" id="DVNG01000041">
    <property type="protein sequence ID" value="HIU49993.1"/>
    <property type="molecule type" value="Genomic_DNA"/>
</dbReference>
<dbReference type="InterPro" id="IPR027492">
    <property type="entry name" value="RNA_MTrfase_RlmN"/>
</dbReference>
<dbReference type="InterPro" id="IPR058240">
    <property type="entry name" value="rSAM_sf"/>
</dbReference>
<sequence length="373" mass="42364">MIQREELPVIDKASEKTHEGFVPAFDKEGRIDIKSLNEQEILDLLLKLGQPKFRAKQIFGWINKGVENFEEMRNIPRSLIDELNKKCYISVAAIEKKQVSLYDGTVKYLFRLNDGEYVESVLMKYHHGYSLCISTQVGCKMGCTFCATGRSGFTRSLTPSEMICQIEKAEKDCQIRVSNIVLMGMGEPLDNFYNVVRFIQLVTSDDGLNIGVRHISLSTCGLVPRIYDLAEYNFGLTLSVSLHAPNNTIRSATMPVNKKYPVEELLQACRYYAEKTKRRISFEYAMISKVNDMDECAHELGRKLKGMLCHVNLIPVNNVVETDYRKSNKDRLESFVKILEKYSVTATVRRTLGSDIDASCGQLRGKHIRKGGV</sequence>
<dbReference type="NCBIfam" id="TIGR00048">
    <property type="entry name" value="rRNA_mod_RlmN"/>
    <property type="match status" value="1"/>
</dbReference>
<dbReference type="InterPro" id="IPR048641">
    <property type="entry name" value="RlmN_N"/>
</dbReference>
<keyword evidence="11 12" id="KW-0411">Iron-sulfur</keyword>
<dbReference type="EC" id="2.1.1.192" evidence="12"/>
<evidence type="ECO:0000256" key="9">
    <source>
        <dbReference type="ARBA" id="ARBA00022723"/>
    </source>
</evidence>
<feature type="binding site" evidence="12">
    <location>
        <position position="317"/>
    </location>
    <ligand>
        <name>S-adenosyl-L-methionine</name>
        <dbReference type="ChEBI" id="CHEBI:59789"/>
    </ligand>
</feature>
<dbReference type="InterPro" id="IPR004383">
    <property type="entry name" value="rRNA_lsu_MTrfase_RlmN/Cfr"/>
</dbReference>
<feature type="binding site" evidence="12">
    <location>
        <begin position="186"/>
        <end position="187"/>
    </location>
    <ligand>
        <name>S-adenosyl-L-methionine</name>
        <dbReference type="ChEBI" id="CHEBI:59789"/>
    </ligand>
</feature>
<gene>
    <name evidence="12 14" type="primary">rlmN</name>
    <name evidence="14" type="ORF">IAD22_03155</name>
</gene>
<comment type="cofactor">
    <cofactor evidence="12">
        <name>[4Fe-4S] cluster</name>
        <dbReference type="ChEBI" id="CHEBI:49883"/>
    </cofactor>
    <text evidence="12">Binds 1 [4Fe-4S] cluster. The cluster is coordinated with 3 cysteines and an exchangeable S-adenosyl-L-methionine.</text>
</comment>
<dbReference type="FunFam" id="3.20.20.70:FF:000014">
    <property type="entry name" value="Probable dual-specificity RNA methyltransferase RlmN"/>
    <property type="match status" value="1"/>
</dbReference>
<dbReference type="Proteomes" id="UP000824118">
    <property type="component" value="Unassembled WGS sequence"/>
</dbReference>
<dbReference type="HAMAP" id="MF_01849">
    <property type="entry name" value="RNA_methyltr_RlmN"/>
    <property type="match status" value="1"/>
</dbReference>
<evidence type="ECO:0000256" key="2">
    <source>
        <dbReference type="ARBA" id="ARBA00022485"/>
    </source>
</evidence>
<comment type="catalytic activity">
    <reaction evidence="12">
        <text>adenosine(37) in tRNA + 2 reduced [2Fe-2S]-[ferredoxin] + 2 S-adenosyl-L-methionine = 2-methyladenosine(37) in tRNA + 5'-deoxyadenosine + L-methionine + 2 oxidized [2Fe-2S]-[ferredoxin] + S-adenosyl-L-homocysteine</text>
        <dbReference type="Rhea" id="RHEA:43332"/>
        <dbReference type="Rhea" id="RHEA-COMP:10000"/>
        <dbReference type="Rhea" id="RHEA-COMP:10001"/>
        <dbReference type="Rhea" id="RHEA-COMP:10162"/>
        <dbReference type="Rhea" id="RHEA-COMP:10485"/>
        <dbReference type="ChEBI" id="CHEBI:17319"/>
        <dbReference type="ChEBI" id="CHEBI:33737"/>
        <dbReference type="ChEBI" id="CHEBI:33738"/>
        <dbReference type="ChEBI" id="CHEBI:57844"/>
        <dbReference type="ChEBI" id="CHEBI:57856"/>
        <dbReference type="ChEBI" id="CHEBI:59789"/>
        <dbReference type="ChEBI" id="CHEBI:74411"/>
        <dbReference type="ChEBI" id="CHEBI:74497"/>
        <dbReference type="EC" id="2.1.1.192"/>
    </reaction>
</comment>
<comment type="subcellular location">
    <subcellularLocation>
        <location evidence="1 12">Cytoplasm</location>
    </subcellularLocation>
</comment>
<keyword evidence="2 12" id="KW-0004">4Fe-4S</keyword>
<dbReference type="InterPro" id="IPR040072">
    <property type="entry name" value="Methyltransferase_A"/>
</dbReference>
<keyword evidence="4 12" id="KW-0698">rRNA processing</keyword>
<accession>A0A9D1LXM4</accession>
<dbReference type="PIRSF" id="PIRSF006004">
    <property type="entry name" value="CHP00048"/>
    <property type="match status" value="1"/>
</dbReference>
<evidence type="ECO:0000256" key="7">
    <source>
        <dbReference type="ARBA" id="ARBA00022691"/>
    </source>
</evidence>
<dbReference type="PROSITE" id="PS51918">
    <property type="entry name" value="RADICAL_SAM"/>
    <property type="match status" value="1"/>
</dbReference>
<name>A0A9D1LXM4_9FIRM</name>
<keyword evidence="5 12" id="KW-0489">Methyltransferase</keyword>
<dbReference type="PANTHER" id="PTHR30544">
    <property type="entry name" value="23S RRNA METHYLTRANSFERASE"/>
    <property type="match status" value="1"/>
</dbReference>
<keyword evidence="3 12" id="KW-0963">Cytoplasm</keyword>
<evidence type="ECO:0000259" key="13">
    <source>
        <dbReference type="PROSITE" id="PS51918"/>
    </source>
</evidence>
<feature type="binding site" evidence="12">
    <location>
        <position position="146"/>
    </location>
    <ligand>
        <name>[4Fe-4S] cluster</name>
        <dbReference type="ChEBI" id="CHEBI:49883"/>
        <note>4Fe-4S-S-AdoMet</note>
    </ligand>
</feature>
<dbReference type="Gene3D" id="1.10.150.530">
    <property type="match status" value="1"/>
</dbReference>
<comment type="similarity">
    <text evidence="12">Belongs to the radical SAM superfamily. RlmN family.</text>
</comment>
<dbReference type="SFLD" id="SFLDS00029">
    <property type="entry name" value="Radical_SAM"/>
    <property type="match status" value="1"/>
</dbReference>
<dbReference type="Pfam" id="PF21016">
    <property type="entry name" value="RlmN_N"/>
    <property type="match status" value="1"/>
</dbReference>
<feature type="binding site" evidence="12">
    <location>
        <position position="139"/>
    </location>
    <ligand>
        <name>[4Fe-4S] cluster</name>
        <dbReference type="ChEBI" id="CHEBI:49883"/>
        <note>4Fe-4S-S-AdoMet</note>
    </ligand>
</feature>
<dbReference type="SFLD" id="SFLDF00275">
    <property type="entry name" value="adenosine_C2_methyltransferase"/>
    <property type="match status" value="1"/>
</dbReference>
<dbReference type="GO" id="GO:0002935">
    <property type="term" value="F:tRNA (adenine(37)-C2)-methyltransferase activity"/>
    <property type="evidence" value="ECO:0007669"/>
    <property type="project" value="UniProtKB-UniRule"/>
</dbReference>
<feature type="domain" description="Radical SAM core" evidence="13">
    <location>
        <begin position="125"/>
        <end position="355"/>
    </location>
</feature>
<dbReference type="GO" id="GO:0030488">
    <property type="term" value="P:tRNA methylation"/>
    <property type="evidence" value="ECO:0007669"/>
    <property type="project" value="UniProtKB-UniRule"/>
</dbReference>
<dbReference type="GO" id="GO:0051539">
    <property type="term" value="F:4 iron, 4 sulfur cluster binding"/>
    <property type="evidence" value="ECO:0007669"/>
    <property type="project" value="UniProtKB-UniRule"/>
</dbReference>
<keyword evidence="8 12" id="KW-0819">tRNA processing</keyword>
<dbReference type="InterPro" id="IPR013785">
    <property type="entry name" value="Aldolase_TIM"/>
</dbReference>
<reference evidence="14" key="1">
    <citation type="submission" date="2020-10" db="EMBL/GenBank/DDBJ databases">
        <authorList>
            <person name="Gilroy R."/>
        </authorList>
    </citation>
    <scope>NUCLEOTIDE SEQUENCE</scope>
    <source>
        <strain evidence="14">ChiGjej1B1-1684</strain>
    </source>
</reference>
<evidence type="ECO:0000256" key="10">
    <source>
        <dbReference type="ARBA" id="ARBA00023004"/>
    </source>
</evidence>
<evidence type="ECO:0000313" key="14">
    <source>
        <dbReference type="EMBL" id="HIU49993.1"/>
    </source>
</evidence>
<dbReference type="GO" id="GO:0070040">
    <property type="term" value="F:rRNA (adenine(2503)-C2-)-methyltransferase activity"/>
    <property type="evidence" value="ECO:0007669"/>
    <property type="project" value="UniProtKB-UniRule"/>
</dbReference>
<dbReference type="GO" id="GO:0070475">
    <property type="term" value="P:rRNA base methylation"/>
    <property type="evidence" value="ECO:0007669"/>
    <property type="project" value="UniProtKB-UniRule"/>
</dbReference>
<dbReference type="GO" id="GO:0046872">
    <property type="term" value="F:metal ion binding"/>
    <property type="evidence" value="ECO:0007669"/>
    <property type="project" value="UniProtKB-KW"/>
</dbReference>
<evidence type="ECO:0000256" key="1">
    <source>
        <dbReference type="ARBA" id="ARBA00004496"/>
    </source>
</evidence>
<feature type="active site" description="S-methylcysteine intermediate" evidence="12">
    <location>
        <position position="360"/>
    </location>
</feature>
<dbReference type="AlphaFoldDB" id="A0A9D1LXM4"/>
<dbReference type="GO" id="GO:0019843">
    <property type="term" value="F:rRNA binding"/>
    <property type="evidence" value="ECO:0007669"/>
    <property type="project" value="UniProtKB-UniRule"/>
</dbReference>
<organism evidence="14 15">
    <name type="scientific">Candidatus Limousia pullorum</name>
    <dbReference type="NCBI Taxonomy" id="2840860"/>
    <lineage>
        <taxon>Bacteria</taxon>
        <taxon>Bacillati</taxon>
        <taxon>Bacillota</taxon>
        <taxon>Clostridia</taxon>
        <taxon>Eubacteriales</taxon>
        <taxon>Oscillospiraceae</taxon>
        <taxon>Oscillospiraceae incertae sedis</taxon>
        <taxon>Candidatus Limousia</taxon>
    </lineage>
</organism>
<dbReference type="SUPFAM" id="SSF102114">
    <property type="entry name" value="Radical SAM enzymes"/>
    <property type="match status" value="1"/>
</dbReference>
<dbReference type="SFLD" id="SFLDG01062">
    <property type="entry name" value="methyltransferase_(Class_A)"/>
    <property type="match status" value="1"/>
</dbReference>
<comment type="caution">
    <text evidence="12">Lacks conserved residue(s) required for the propagation of feature annotation.</text>
</comment>
<feature type="binding site" evidence="12">
    <location>
        <position position="218"/>
    </location>
    <ligand>
        <name>S-adenosyl-L-methionine</name>
        <dbReference type="ChEBI" id="CHEBI:59789"/>
    </ligand>
</feature>
<dbReference type="Pfam" id="PF04055">
    <property type="entry name" value="Radical_SAM"/>
    <property type="match status" value="1"/>
</dbReference>
<keyword evidence="7 12" id="KW-0949">S-adenosyl-L-methionine</keyword>
<protein>
    <recommendedName>
        <fullName evidence="12">Probable dual-specificity RNA methyltransferase RlmN</fullName>
        <ecNumber evidence="12">2.1.1.192</ecNumber>
    </recommendedName>
    <alternativeName>
        <fullName evidence="12">23S rRNA (adenine(2503)-C(2))-methyltransferase</fullName>
    </alternativeName>
    <alternativeName>
        <fullName evidence="12">23S rRNA m2A2503 methyltransferase</fullName>
    </alternativeName>
    <alternativeName>
        <fullName evidence="12">Ribosomal RNA large subunit methyltransferase N</fullName>
    </alternativeName>
    <alternativeName>
        <fullName evidence="12">tRNA (adenine(37)-C(2))-methyltransferase</fullName>
    </alternativeName>
    <alternativeName>
        <fullName evidence="12">tRNA m2A37 methyltransferase</fullName>
    </alternativeName>
</protein>
<comment type="catalytic activity">
    <reaction evidence="12">
        <text>adenosine(2503) in 23S rRNA + 2 reduced [2Fe-2S]-[ferredoxin] + 2 S-adenosyl-L-methionine = 2-methyladenosine(2503) in 23S rRNA + 5'-deoxyadenosine + L-methionine + 2 oxidized [2Fe-2S]-[ferredoxin] + S-adenosyl-L-homocysteine</text>
        <dbReference type="Rhea" id="RHEA:42916"/>
        <dbReference type="Rhea" id="RHEA-COMP:10000"/>
        <dbReference type="Rhea" id="RHEA-COMP:10001"/>
        <dbReference type="Rhea" id="RHEA-COMP:10152"/>
        <dbReference type="Rhea" id="RHEA-COMP:10282"/>
        <dbReference type="ChEBI" id="CHEBI:17319"/>
        <dbReference type="ChEBI" id="CHEBI:33737"/>
        <dbReference type="ChEBI" id="CHEBI:33738"/>
        <dbReference type="ChEBI" id="CHEBI:57844"/>
        <dbReference type="ChEBI" id="CHEBI:57856"/>
        <dbReference type="ChEBI" id="CHEBI:59789"/>
        <dbReference type="ChEBI" id="CHEBI:74411"/>
        <dbReference type="ChEBI" id="CHEBI:74497"/>
        <dbReference type="EC" id="2.1.1.192"/>
    </reaction>
</comment>
<evidence type="ECO:0000313" key="15">
    <source>
        <dbReference type="Proteomes" id="UP000824118"/>
    </source>
</evidence>
<feature type="binding site" evidence="12">
    <location>
        <begin position="241"/>
        <end position="243"/>
    </location>
    <ligand>
        <name>S-adenosyl-L-methionine</name>
        <dbReference type="ChEBI" id="CHEBI:59789"/>
    </ligand>
</feature>
<dbReference type="PANTHER" id="PTHR30544:SF5">
    <property type="entry name" value="RADICAL SAM CORE DOMAIN-CONTAINING PROTEIN"/>
    <property type="match status" value="1"/>
</dbReference>
<evidence type="ECO:0000256" key="11">
    <source>
        <dbReference type="ARBA" id="ARBA00023014"/>
    </source>
</evidence>
<keyword evidence="10 12" id="KW-0408">Iron</keyword>
<keyword evidence="12" id="KW-1015">Disulfide bond</keyword>
<dbReference type="GO" id="GO:0005737">
    <property type="term" value="C:cytoplasm"/>
    <property type="evidence" value="ECO:0007669"/>
    <property type="project" value="UniProtKB-SubCell"/>
</dbReference>
<keyword evidence="9 12" id="KW-0479">Metal-binding</keyword>
<dbReference type="GO" id="GO:0000049">
    <property type="term" value="F:tRNA binding"/>
    <property type="evidence" value="ECO:0007669"/>
    <property type="project" value="UniProtKB-UniRule"/>
</dbReference>
<evidence type="ECO:0000256" key="5">
    <source>
        <dbReference type="ARBA" id="ARBA00022603"/>
    </source>
</evidence>
<reference evidence="14" key="2">
    <citation type="journal article" date="2021" name="PeerJ">
        <title>Extensive microbial diversity within the chicken gut microbiome revealed by metagenomics and culture.</title>
        <authorList>
            <person name="Gilroy R."/>
            <person name="Ravi A."/>
            <person name="Getino M."/>
            <person name="Pursley I."/>
            <person name="Horton D.L."/>
            <person name="Alikhan N.F."/>
            <person name="Baker D."/>
            <person name="Gharbi K."/>
            <person name="Hall N."/>
            <person name="Watson M."/>
            <person name="Adriaenssens E.M."/>
            <person name="Foster-Nyarko E."/>
            <person name="Jarju S."/>
            <person name="Secka A."/>
            <person name="Antonio M."/>
            <person name="Oren A."/>
            <person name="Chaudhuri R.R."/>
            <person name="La Ragione R."/>
            <person name="Hildebrand F."/>
            <person name="Pallen M.J."/>
        </authorList>
    </citation>
    <scope>NUCLEOTIDE SEQUENCE</scope>
    <source>
        <strain evidence="14">ChiGjej1B1-1684</strain>
    </source>
</reference>
<evidence type="ECO:0000256" key="3">
    <source>
        <dbReference type="ARBA" id="ARBA00022490"/>
    </source>
</evidence>
<evidence type="ECO:0000256" key="12">
    <source>
        <dbReference type="HAMAP-Rule" id="MF_01849"/>
    </source>
</evidence>
<comment type="function">
    <text evidence="12">Specifically methylates position 2 of adenine 2503 in 23S rRNA and position 2 of adenine 37 in tRNAs.</text>
</comment>
<comment type="miscellaneous">
    <text evidence="12">Reaction proceeds by a ping-pong mechanism involving intermediate methylation of a conserved cysteine residue.</text>
</comment>